<accession>A0ABW0GRC5</accession>
<evidence type="ECO:0000313" key="6">
    <source>
        <dbReference type="Proteomes" id="UP001596122"/>
    </source>
</evidence>
<comment type="caution">
    <text evidence="5">The sequence shown here is derived from an EMBL/GenBank/DDBJ whole genome shotgun (WGS) entry which is preliminary data.</text>
</comment>
<name>A0ABW0GRC5_9MICO</name>
<dbReference type="Pfam" id="PF13641">
    <property type="entry name" value="Glyco_tranf_2_3"/>
    <property type="match status" value="1"/>
</dbReference>
<feature type="transmembrane region" description="Helical" evidence="4">
    <location>
        <begin position="314"/>
        <end position="339"/>
    </location>
</feature>
<dbReference type="PANTHER" id="PTHR43630:SF1">
    <property type="entry name" value="POLY-BETA-1,6-N-ACETYL-D-GLUCOSAMINE SYNTHASE"/>
    <property type="match status" value="1"/>
</dbReference>
<feature type="transmembrane region" description="Helical" evidence="4">
    <location>
        <begin position="388"/>
        <end position="408"/>
    </location>
</feature>
<evidence type="ECO:0000256" key="4">
    <source>
        <dbReference type="SAM" id="Phobius"/>
    </source>
</evidence>
<dbReference type="Gene3D" id="3.90.550.10">
    <property type="entry name" value="Spore Coat Polysaccharide Biosynthesis Protein SpsA, Chain A"/>
    <property type="match status" value="1"/>
</dbReference>
<keyword evidence="4" id="KW-1133">Transmembrane helix</keyword>
<dbReference type="Proteomes" id="UP001596122">
    <property type="component" value="Unassembled WGS sequence"/>
</dbReference>
<dbReference type="EMBL" id="JBHSLD010000007">
    <property type="protein sequence ID" value="MFC5380811.1"/>
    <property type="molecule type" value="Genomic_DNA"/>
</dbReference>
<keyword evidence="6" id="KW-1185">Reference proteome</keyword>
<dbReference type="RefSeq" id="WP_340267611.1">
    <property type="nucleotide sequence ID" value="NZ_JBBEOG010000002.1"/>
</dbReference>
<evidence type="ECO:0000256" key="2">
    <source>
        <dbReference type="ARBA" id="ARBA00022676"/>
    </source>
</evidence>
<proteinExistence type="inferred from homology"/>
<dbReference type="InterPro" id="IPR029044">
    <property type="entry name" value="Nucleotide-diphossugar_trans"/>
</dbReference>
<evidence type="ECO:0000256" key="1">
    <source>
        <dbReference type="ARBA" id="ARBA00006739"/>
    </source>
</evidence>
<dbReference type="SUPFAM" id="SSF53448">
    <property type="entry name" value="Nucleotide-diphospho-sugar transferases"/>
    <property type="match status" value="1"/>
</dbReference>
<reference evidence="6" key="1">
    <citation type="journal article" date="2019" name="Int. J. Syst. Evol. Microbiol.">
        <title>The Global Catalogue of Microorganisms (GCM) 10K type strain sequencing project: providing services to taxonomists for standard genome sequencing and annotation.</title>
        <authorList>
            <consortium name="The Broad Institute Genomics Platform"/>
            <consortium name="The Broad Institute Genome Sequencing Center for Infectious Disease"/>
            <person name="Wu L."/>
            <person name="Ma J."/>
        </authorList>
    </citation>
    <scope>NUCLEOTIDE SEQUENCE [LARGE SCALE GENOMIC DNA]</scope>
    <source>
        <strain evidence="6">CCUG 43114</strain>
    </source>
</reference>
<evidence type="ECO:0000313" key="5">
    <source>
        <dbReference type="EMBL" id="MFC5380811.1"/>
    </source>
</evidence>
<dbReference type="PANTHER" id="PTHR43630">
    <property type="entry name" value="POLY-BETA-1,6-N-ACETYL-D-GLUCOSAMINE SYNTHASE"/>
    <property type="match status" value="1"/>
</dbReference>
<comment type="similarity">
    <text evidence="1">Belongs to the glycosyltransferase 2 family.</text>
</comment>
<sequence length="446" mass="50100">MIVSLLLVLVALALTAVAVTTLWWQMHAWLLPDHDDRARYPGADDTVLDLNQDPPHRRPVVRRSFSLIMPCREEEEPVMRATLDALLAQSHPHVEVIISVGHDDVPTVETAHRFAARDARVRVSVNHDPVGTKNKPKQLNDALLMCRNEVVGVFDAESLAAPDLLVNVDRVFSERDADVVQGAVHLMNYQDSWFSLRNCMEYRIWFRSRLHGHALSGFIPLGGNTVFVRRDLLLEVGGWDGSCLAEDCDLGVRLSTRGRRIEVAYDPSLVTREETPERIPQLVKQRTRWALGFMQVLSKGDWKRLPTRSRRVHAWWTLVQQHAVAFAGLVLPVAVLTAFLAEVPPLVVLVTLLPLVPTLAMLAFEVLILREWDEEMQLGVRFRDYVRLVVSMPFYQVLLAVAVVRALVKYVTGDFAWEKTAHVGSHLTGAASGDAVPARDRVEVAA</sequence>
<gene>
    <name evidence="5" type="ORF">ACFPJ6_08415</name>
</gene>
<keyword evidence="4" id="KW-0472">Membrane</keyword>
<keyword evidence="3 5" id="KW-0808">Transferase</keyword>
<feature type="transmembrane region" description="Helical" evidence="4">
    <location>
        <begin position="346"/>
        <end position="368"/>
    </location>
</feature>
<evidence type="ECO:0000256" key="3">
    <source>
        <dbReference type="ARBA" id="ARBA00022679"/>
    </source>
</evidence>
<keyword evidence="2 5" id="KW-0328">Glycosyltransferase</keyword>
<keyword evidence="4" id="KW-0812">Transmembrane</keyword>
<dbReference type="GO" id="GO:0016757">
    <property type="term" value="F:glycosyltransferase activity"/>
    <property type="evidence" value="ECO:0007669"/>
    <property type="project" value="UniProtKB-KW"/>
</dbReference>
<protein>
    <submittedName>
        <fullName evidence="5">Glycosyltransferase</fullName>
        <ecNumber evidence="5">2.4.-.-</ecNumber>
    </submittedName>
</protein>
<dbReference type="EC" id="2.4.-.-" evidence="5"/>
<organism evidence="5 6">
    <name type="scientific">Aquipuribacter nitratireducens</name>
    <dbReference type="NCBI Taxonomy" id="650104"/>
    <lineage>
        <taxon>Bacteria</taxon>
        <taxon>Bacillati</taxon>
        <taxon>Actinomycetota</taxon>
        <taxon>Actinomycetes</taxon>
        <taxon>Micrococcales</taxon>
        <taxon>Intrasporangiaceae</taxon>
        <taxon>Aquipuribacter</taxon>
    </lineage>
</organism>